<keyword evidence="2" id="KW-0813">Transport</keyword>
<dbReference type="PANTHER" id="PTHR42781:SF4">
    <property type="entry name" value="SPERMIDINE_PUTRESCINE IMPORT ATP-BINDING PROTEIN POTA"/>
    <property type="match status" value="1"/>
</dbReference>
<dbReference type="InterPro" id="IPR013611">
    <property type="entry name" value="Transp-assoc_OB_typ2"/>
</dbReference>
<dbReference type="SUPFAM" id="SSF50331">
    <property type="entry name" value="MOP-like"/>
    <property type="match status" value="1"/>
</dbReference>
<dbReference type="InterPro" id="IPR027417">
    <property type="entry name" value="P-loop_NTPase"/>
</dbReference>
<dbReference type="GO" id="GO:0005524">
    <property type="term" value="F:ATP binding"/>
    <property type="evidence" value="ECO:0007669"/>
    <property type="project" value="UniProtKB-KW"/>
</dbReference>
<keyword evidence="5" id="KW-0547">Nucleotide-binding</keyword>
<dbReference type="InterPro" id="IPR050093">
    <property type="entry name" value="ABC_SmlMolc_Importer"/>
</dbReference>
<evidence type="ECO:0000313" key="5">
    <source>
        <dbReference type="EMBL" id="KPN31590.1"/>
    </source>
</evidence>
<protein>
    <submittedName>
        <fullName evidence="5">Trehalose/maltose import ATP-binding protein MalK</fullName>
        <ecNumber evidence="5">3.6.3.19</ecNumber>
    </submittedName>
</protein>
<name>A0A0P7GQU0_9EURY</name>
<dbReference type="EC" id="3.6.3.19" evidence="5"/>
<dbReference type="Pfam" id="PF08402">
    <property type="entry name" value="TOBE_2"/>
    <property type="match status" value="1"/>
</dbReference>
<keyword evidence="3" id="KW-0500">Molybdenum</keyword>
<evidence type="ECO:0000256" key="3">
    <source>
        <dbReference type="ARBA" id="ARBA00022505"/>
    </source>
</evidence>
<organism evidence="5 6">
    <name type="scientific">Halolamina pelagica</name>
    <dbReference type="NCBI Taxonomy" id="699431"/>
    <lineage>
        <taxon>Archaea</taxon>
        <taxon>Methanobacteriati</taxon>
        <taxon>Methanobacteriota</taxon>
        <taxon>Stenosarchaea group</taxon>
        <taxon>Halobacteria</taxon>
        <taxon>Halobacteriales</taxon>
        <taxon>Haloferacaceae</taxon>
    </lineage>
</organism>
<keyword evidence="5" id="KW-0067">ATP-binding</keyword>
<dbReference type="InterPro" id="IPR008995">
    <property type="entry name" value="Mo/tungstate-bd_C_term_dom"/>
</dbReference>
<accession>A0A0P7GQU0</accession>
<dbReference type="GO" id="GO:0022857">
    <property type="term" value="F:transmembrane transporter activity"/>
    <property type="evidence" value="ECO:0007669"/>
    <property type="project" value="InterPro"/>
</dbReference>
<dbReference type="PATRIC" id="fig|699431.3.peg.2398"/>
<dbReference type="Proteomes" id="UP000050535">
    <property type="component" value="Unassembled WGS sequence"/>
</dbReference>
<evidence type="ECO:0000259" key="4">
    <source>
        <dbReference type="Pfam" id="PF08402"/>
    </source>
</evidence>
<feature type="domain" description="Transport-associated OB type 2" evidence="4">
    <location>
        <begin position="134"/>
        <end position="224"/>
    </location>
</feature>
<sequence length="230" mass="24583">MALARSLAPEPDVLLLDEPFSNLDVALRVEMREEVARILNEAGVTAVSVTHDQEEALSISDRVAVMSDGQIEQVGSPASLFEHPESRFVASFLGQASFVPGKITESSVDTTIGSYGRDLLEGVTDEYVGAEVDVLVRPDDLRLSPADGEAGPISAETQPVTTADGGTSVASADGEVVQRQYTGPSFVYHVQLDDGPVVRCLHNHAEEVEIGERVSVRLVADHTLAWYPAA</sequence>
<evidence type="ECO:0000256" key="1">
    <source>
        <dbReference type="ARBA" id="ARBA00004202"/>
    </source>
</evidence>
<dbReference type="EMBL" id="LGUC01000001">
    <property type="protein sequence ID" value="KPN31590.1"/>
    <property type="molecule type" value="Genomic_DNA"/>
</dbReference>
<reference evidence="6" key="1">
    <citation type="submission" date="2013-11" db="EMBL/GenBank/DDBJ databases">
        <authorList>
            <person name="Hoang H.T."/>
            <person name="Killian M.L."/>
            <person name="Madson D.M."/>
            <person name="Arruda P.H.E."/>
            <person name="Sun D."/>
            <person name="Schwartz K.J."/>
            <person name="Yoon K."/>
        </authorList>
    </citation>
    <scope>NUCLEOTIDE SEQUENCE [LARGE SCALE GENOMIC DNA]</scope>
    <source>
        <strain evidence="6">CDK2</strain>
    </source>
</reference>
<gene>
    <name evidence="5" type="primary">malK_22</name>
    <name evidence="5" type="ORF">SY89_02338</name>
</gene>
<dbReference type="GO" id="GO:0016787">
    <property type="term" value="F:hydrolase activity"/>
    <property type="evidence" value="ECO:0007669"/>
    <property type="project" value="UniProtKB-KW"/>
</dbReference>
<dbReference type="GO" id="GO:0043190">
    <property type="term" value="C:ATP-binding cassette (ABC) transporter complex"/>
    <property type="evidence" value="ECO:0007669"/>
    <property type="project" value="InterPro"/>
</dbReference>
<dbReference type="AlphaFoldDB" id="A0A0P7GQU0"/>
<comment type="caution">
    <text evidence="5">The sequence shown here is derived from an EMBL/GenBank/DDBJ whole genome shotgun (WGS) entry which is preliminary data.</text>
</comment>
<proteinExistence type="predicted"/>
<evidence type="ECO:0000256" key="2">
    <source>
        <dbReference type="ARBA" id="ARBA00022448"/>
    </source>
</evidence>
<dbReference type="SUPFAM" id="SSF52540">
    <property type="entry name" value="P-loop containing nucleoside triphosphate hydrolases"/>
    <property type="match status" value="1"/>
</dbReference>
<keyword evidence="6" id="KW-1185">Reference proteome</keyword>
<dbReference type="STRING" id="699431.SY89_02338"/>
<keyword evidence="5" id="KW-0378">Hydrolase</keyword>
<dbReference type="PANTHER" id="PTHR42781">
    <property type="entry name" value="SPERMIDINE/PUTRESCINE IMPORT ATP-BINDING PROTEIN POTA"/>
    <property type="match status" value="1"/>
</dbReference>
<evidence type="ECO:0000313" key="6">
    <source>
        <dbReference type="Proteomes" id="UP000050535"/>
    </source>
</evidence>
<dbReference type="Gene3D" id="3.40.50.300">
    <property type="entry name" value="P-loop containing nucleotide triphosphate hydrolases"/>
    <property type="match status" value="1"/>
</dbReference>
<comment type="subcellular location">
    <subcellularLocation>
        <location evidence="1">Cell membrane</location>
        <topology evidence="1">Peripheral membrane protein</topology>
    </subcellularLocation>
</comment>
<dbReference type="Gene3D" id="2.40.50.100">
    <property type="match status" value="1"/>
</dbReference>